<keyword evidence="1" id="KW-0175">Coiled coil</keyword>
<evidence type="ECO:0000313" key="2">
    <source>
        <dbReference type="EMBL" id="CDW74531.1"/>
    </source>
</evidence>
<dbReference type="InParanoid" id="A0A077ZX88"/>
<dbReference type="Proteomes" id="UP000039865">
    <property type="component" value="Unassembled WGS sequence"/>
</dbReference>
<protein>
    <submittedName>
        <fullName evidence="2">Uncharacterized protein</fullName>
    </submittedName>
</protein>
<feature type="coiled-coil region" evidence="1">
    <location>
        <begin position="299"/>
        <end position="326"/>
    </location>
</feature>
<accession>A0A077ZX88</accession>
<gene>
    <name evidence="2" type="primary">Contig16391.g17457</name>
    <name evidence="2" type="ORF">STYLEM_3511</name>
</gene>
<keyword evidence="3" id="KW-1185">Reference proteome</keyword>
<dbReference type="EMBL" id="CCKQ01003414">
    <property type="protein sequence ID" value="CDW74531.1"/>
    <property type="molecule type" value="Genomic_DNA"/>
</dbReference>
<reference evidence="2 3" key="1">
    <citation type="submission" date="2014-06" db="EMBL/GenBank/DDBJ databases">
        <authorList>
            <person name="Swart Estienne"/>
        </authorList>
    </citation>
    <scope>NUCLEOTIDE SEQUENCE [LARGE SCALE GENOMIC DNA]</scope>
    <source>
        <strain evidence="2 3">130c</strain>
    </source>
</reference>
<dbReference type="AlphaFoldDB" id="A0A077ZX88"/>
<organism evidence="2 3">
    <name type="scientific">Stylonychia lemnae</name>
    <name type="common">Ciliate</name>
    <dbReference type="NCBI Taxonomy" id="5949"/>
    <lineage>
        <taxon>Eukaryota</taxon>
        <taxon>Sar</taxon>
        <taxon>Alveolata</taxon>
        <taxon>Ciliophora</taxon>
        <taxon>Intramacronucleata</taxon>
        <taxon>Spirotrichea</taxon>
        <taxon>Stichotrichia</taxon>
        <taxon>Sporadotrichida</taxon>
        <taxon>Oxytrichidae</taxon>
        <taxon>Stylonychinae</taxon>
        <taxon>Stylonychia</taxon>
    </lineage>
</organism>
<name>A0A077ZX88_STYLE</name>
<sequence length="1034" mass="122589">MPSTEHNDVVEENYKDKDQWVFRKVSTKLESDESAQVFPKDPKKRKLFELNTKKIDSKFEKKLKYQFQYGRAPQDIIDKNRKFLAEPQTERGSLTREVQQQTNQFKIRKLSQEQILPKDYKFQFYQKTGSKERPIKNEQLLVDQKYNSQKQRELDQKMSEIETQKTRKFIAQLMKNEFYDLPKEKKDFVIQNTIKSQERFSIETVADSLKEILNATRPLLNSKIENNGKHSFFFVFEPVLQLMIQMLDSMFKLFNTKITTQKNDYEGKINELTKPKPKTIKEMHIDFLYNQIEEISGKLEKSHVDRRKLEKKLGQLQEKLDILMGESALETYPQMSNFCFQMQKYLNKSDMINNQQLTQLFGLQKLLNFEDPLKNKFMLKERLKKLKDVQTDDEKQRIPIEVQQYFEQDKLEVGREEVKCIFEFFDAQIMREFKKDRTLEKTSFTERVNSIISEYVNPDSRLSYHLKTHMISYLMSYSNNNTRQSNTKSRLYHLGNMFASKLLNRMISFDQRVQQGPYIHDEIMCRFMMELQWQKQEVLVHYQICADFDIREFLQYNHVYKCLKKTFQSLKIRKETDYWRKFLGYFMESLIILEAFGVNSSDFLKFSEQESFLDTDQLLSNINQNKNKLMLTAKDRVRVLIELEIALTKMQLTQKRASSKIDIFQSMDFESQISASPNRKIEQSPGGVSLMGSVTGGVGSKINLNMIEQDNDNQVIKQYYYLLMIKMMVYDPNMPRSMRKLFSLNGGNNKESLCKDSFRVALETGFKGYVTDFEIEFLLAYLPVSQIEKGNVSVDEKNQILKHIGDSEEQKKPESGVQIKQPRIYHLKHLQRDLHYIEDQNVLQSTTTNKLRVFNSLEIALSLDKRYFSIDRFNALYQVYDRCEASQSGAQTHLLHFYDQFYKLMNQYIFIDGGYYHDLSDQQRKEFISKQYLKMCQSHRFNTNNPQAFDKQALIQVLNEIRVFTGFQVKNQDLLTSSIDSVKKKLKRKQSESPKRSLLEKTESYQANQKVSAFSSQDNEILNKISFAFQRYVK</sequence>
<evidence type="ECO:0000313" key="3">
    <source>
        <dbReference type="Proteomes" id="UP000039865"/>
    </source>
</evidence>
<evidence type="ECO:0000256" key="1">
    <source>
        <dbReference type="SAM" id="Coils"/>
    </source>
</evidence>
<proteinExistence type="predicted"/>